<sequence>MDRRKTLKTLLGGAVGTAIFTQTGCRNDDPVPASAVEPENTGYGLRTAWEAEREELLRDQRFFSDFELETIGVLADIIVPAGEDHPKATDTGVVDFIEFMAKDQPTVHQTRLRGGLAWLNAESSKRYDGKAFIEASPEEQIALVDDIAYPEVIEDEPLHPMAPGVRFFDHMRFMVITGFFTSKPGIDYLGYVGNQPNVWDGVPQEVLDKHGLAYDEELLPKYVDQSRRTITAEWDDDGNLIS</sequence>
<dbReference type="Pfam" id="PF13618">
    <property type="entry name" value="Gluconate_2-dh3"/>
    <property type="match status" value="1"/>
</dbReference>
<gene>
    <name evidence="1" type="ORF">E4021_05855</name>
</gene>
<dbReference type="EMBL" id="SRSF01000002">
    <property type="protein sequence ID" value="THH40261.1"/>
    <property type="molecule type" value="Genomic_DNA"/>
</dbReference>
<reference evidence="1 2" key="1">
    <citation type="submission" date="2019-04" db="EMBL/GenBank/DDBJ databases">
        <title>Lewinella litorea sp. nov., isolated from a marine sand.</title>
        <authorList>
            <person name="Yoon J.-H."/>
        </authorList>
    </citation>
    <scope>NUCLEOTIDE SEQUENCE [LARGE SCALE GENOMIC DNA]</scope>
    <source>
        <strain evidence="1 2">HSMS-39</strain>
    </source>
</reference>
<dbReference type="OrthoDB" id="129242at2"/>
<protein>
    <submittedName>
        <fullName evidence="1">Gluconate 2-dehydrogenase subunit 3 family protein</fullName>
    </submittedName>
</protein>
<comment type="caution">
    <text evidence="1">The sequence shown here is derived from an EMBL/GenBank/DDBJ whole genome shotgun (WGS) entry which is preliminary data.</text>
</comment>
<evidence type="ECO:0000313" key="2">
    <source>
        <dbReference type="Proteomes" id="UP000308528"/>
    </source>
</evidence>
<name>A0A4S4NPC5_9BACT</name>
<organism evidence="1 2">
    <name type="scientific">Neolewinella litorea</name>
    <dbReference type="NCBI Taxonomy" id="2562452"/>
    <lineage>
        <taxon>Bacteria</taxon>
        <taxon>Pseudomonadati</taxon>
        <taxon>Bacteroidota</taxon>
        <taxon>Saprospiria</taxon>
        <taxon>Saprospirales</taxon>
        <taxon>Lewinellaceae</taxon>
        <taxon>Neolewinella</taxon>
    </lineage>
</organism>
<evidence type="ECO:0000313" key="1">
    <source>
        <dbReference type="EMBL" id="THH40261.1"/>
    </source>
</evidence>
<dbReference type="AlphaFoldDB" id="A0A4S4NPC5"/>
<dbReference type="RefSeq" id="WP_136457349.1">
    <property type="nucleotide sequence ID" value="NZ_SRSF01000002.1"/>
</dbReference>
<keyword evidence="2" id="KW-1185">Reference proteome</keyword>
<dbReference type="InterPro" id="IPR027056">
    <property type="entry name" value="Gluconate_2DH_su3"/>
</dbReference>
<accession>A0A4S4NPC5</accession>
<proteinExistence type="predicted"/>
<dbReference type="Proteomes" id="UP000308528">
    <property type="component" value="Unassembled WGS sequence"/>
</dbReference>